<evidence type="ECO:0000313" key="3">
    <source>
        <dbReference type="EMBL" id="KAK7545052.1"/>
    </source>
</evidence>
<accession>A0ABR1MB19</accession>
<evidence type="ECO:0000256" key="1">
    <source>
        <dbReference type="SAM" id="MobiDB-lite"/>
    </source>
</evidence>
<reference evidence="3 4" key="1">
    <citation type="submission" date="2024-04" db="EMBL/GenBank/DDBJ databases">
        <title>Phyllosticta paracitricarpa is synonymous to the EU quarantine fungus P. citricarpa based on phylogenomic analyses.</title>
        <authorList>
            <consortium name="Lawrence Berkeley National Laboratory"/>
            <person name="Van ingen-buijs V.A."/>
            <person name="Van westerhoven A.C."/>
            <person name="Haridas S."/>
            <person name="Skiadas P."/>
            <person name="Martin F."/>
            <person name="Groenewald J.Z."/>
            <person name="Crous P.W."/>
            <person name="Seidl M.F."/>
        </authorList>
    </citation>
    <scope>NUCLEOTIDE SEQUENCE [LARGE SCALE GENOMIC DNA]</scope>
    <source>
        <strain evidence="3 4">CPC 17464</strain>
    </source>
</reference>
<sequence length="113" mass="11913">MCFFLSLVLLSGVSSGADPQALKLILKRRRVEPSLPTLFPPGPPALRWSGLLLVIAQPNGLTAHPSQLPFAPSPLSPPTKSAEPLPSPCSPNTISAACNLVHVQDASLSPFLR</sequence>
<organism evidence="3 4">
    <name type="scientific">Phyllosticta citribraziliensis</name>
    <dbReference type="NCBI Taxonomy" id="989973"/>
    <lineage>
        <taxon>Eukaryota</taxon>
        <taxon>Fungi</taxon>
        <taxon>Dikarya</taxon>
        <taxon>Ascomycota</taxon>
        <taxon>Pezizomycotina</taxon>
        <taxon>Dothideomycetes</taxon>
        <taxon>Dothideomycetes incertae sedis</taxon>
        <taxon>Botryosphaeriales</taxon>
        <taxon>Phyllostictaceae</taxon>
        <taxon>Phyllosticta</taxon>
    </lineage>
</organism>
<proteinExistence type="predicted"/>
<feature type="signal peptide" evidence="2">
    <location>
        <begin position="1"/>
        <end position="16"/>
    </location>
</feature>
<name>A0ABR1MB19_9PEZI</name>
<evidence type="ECO:0000313" key="4">
    <source>
        <dbReference type="Proteomes" id="UP001360953"/>
    </source>
</evidence>
<dbReference type="RefSeq" id="XP_066660287.1">
    <property type="nucleotide sequence ID" value="XM_066798930.1"/>
</dbReference>
<dbReference type="EMBL" id="JBBPEH010000001">
    <property type="protein sequence ID" value="KAK7545052.1"/>
    <property type="molecule type" value="Genomic_DNA"/>
</dbReference>
<evidence type="ECO:0008006" key="5">
    <source>
        <dbReference type="Google" id="ProtNLM"/>
    </source>
</evidence>
<protein>
    <recommendedName>
        <fullName evidence="5">Secreted protein</fullName>
    </recommendedName>
</protein>
<dbReference type="GeneID" id="92031836"/>
<evidence type="ECO:0000256" key="2">
    <source>
        <dbReference type="SAM" id="SignalP"/>
    </source>
</evidence>
<gene>
    <name evidence="3" type="ORF">J3D65DRAFT_611619</name>
</gene>
<feature type="region of interest" description="Disordered" evidence="1">
    <location>
        <begin position="66"/>
        <end position="88"/>
    </location>
</feature>
<keyword evidence="2" id="KW-0732">Signal</keyword>
<keyword evidence="4" id="KW-1185">Reference proteome</keyword>
<feature type="chain" id="PRO_5047052658" description="Secreted protein" evidence="2">
    <location>
        <begin position="17"/>
        <end position="113"/>
    </location>
</feature>
<dbReference type="Proteomes" id="UP001360953">
    <property type="component" value="Unassembled WGS sequence"/>
</dbReference>
<comment type="caution">
    <text evidence="3">The sequence shown here is derived from an EMBL/GenBank/DDBJ whole genome shotgun (WGS) entry which is preliminary data.</text>
</comment>